<dbReference type="InterPro" id="IPR020946">
    <property type="entry name" value="Flavin_mOase-like"/>
</dbReference>
<dbReference type="InterPro" id="IPR050346">
    <property type="entry name" value="FMO-like"/>
</dbReference>
<dbReference type="SUPFAM" id="SSF51905">
    <property type="entry name" value="FAD/NAD(P)-binding domain"/>
    <property type="match status" value="2"/>
</dbReference>
<evidence type="ECO:0000256" key="1">
    <source>
        <dbReference type="ARBA" id="ARBA00009183"/>
    </source>
</evidence>
<dbReference type="GO" id="GO:0004499">
    <property type="term" value="F:N,N-dimethylaniline monooxygenase activity"/>
    <property type="evidence" value="ECO:0007669"/>
    <property type="project" value="InterPro"/>
</dbReference>
<sequence length="542" mass="61565">MSISSDERHVGIIGAGLAGLVAARHFLHAGWTVTLLESQAGVGGIWRSSYPFAKLQTPSSIYHFGEFPFSEPVDEFASKSQLENYFVAYSNHFGVTQRIRFNSRVLKIEKRPDAKKGWRLTVSNKRNVYTQDFDFVVSAQGLYSGEPRRPQFRGQESFEGTILHSSDVKDLTILQKQTAVIVGACKTALEFLGKRFDDASSQRSLLKTFWVFRRAIWIFPTKLFGKIPIRWLQIFSGNRFFSHSWSRWKSLVRSYYLLPEPPKTDKQLAEIARGHEKEVIERKKPVDSRLFIRAFGYKPDDAFLPKFRLASQCGTDLQTPGLFDLVRSGIIQARPNLTIECFEGKNVRLTNQEVLENVDLVILATGFFQTMLLPEGVPTTLIENGGIYLYRNVIHPEIEDFAFFGMTCCSNITSATSMAAHWLLAVLRGHIKLPSKEVQLQAIQTRRAENKEKCGEQEYGAGNVVDFVYLDQICRDLEISPLRKIAKWAKWGGIWNPFAWLSELFGSYGPADYVFLDVESEVEKAIRKKVAKVIISSKSAEE</sequence>
<keyword evidence="2" id="KW-0285">Flavoprotein</keyword>
<evidence type="ECO:0000256" key="4">
    <source>
        <dbReference type="ARBA" id="ARBA00022857"/>
    </source>
</evidence>
<dbReference type="GO" id="GO:0050660">
    <property type="term" value="F:flavin adenine dinucleotide binding"/>
    <property type="evidence" value="ECO:0007669"/>
    <property type="project" value="InterPro"/>
</dbReference>
<accession>A0AAD5SVB7</accession>
<proteinExistence type="inferred from homology"/>
<evidence type="ECO:0000313" key="6">
    <source>
        <dbReference type="EMBL" id="KAJ3111191.1"/>
    </source>
</evidence>
<organism evidence="6 7">
    <name type="scientific">Physocladia obscura</name>
    <dbReference type="NCBI Taxonomy" id="109957"/>
    <lineage>
        <taxon>Eukaryota</taxon>
        <taxon>Fungi</taxon>
        <taxon>Fungi incertae sedis</taxon>
        <taxon>Chytridiomycota</taxon>
        <taxon>Chytridiomycota incertae sedis</taxon>
        <taxon>Chytridiomycetes</taxon>
        <taxon>Chytridiales</taxon>
        <taxon>Chytriomycetaceae</taxon>
        <taxon>Physocladia</taxon>
    </lineage>
</organism>
<keyword evidence="4" id="KW-0521">NADP</keyword>
<reference evidence="6" key="1">
    <citation type="submission" date="2020-05" db="EMBL/GenBank/DDBJ databases">
        <title>Phylogenomic resolution of chytrid fungi.</title>
        <authorList>
            <person name="Stajich J.E."/>
            <person name="Amses K."/>
            <person name="Simmons R."/>
            <person name="Seto K."/>
            <person name="Myers J."/>
            <person name="Bonds A."/>
            <person name="Quandt C.A."/>
            <person name="Barry K."/>
            <person name="Liu P."/>
            <person name="Grigoriev I."/>
            <person name="Longcore J.E."/>
            <person name="James T.Y."/>
        </authorList>
    </citation>
    <scope>NUCLEOTIDE SEQUENCE</scope>
    <source>
        <strain evidence="6">JEL0513</strain>
    </source>
</reference>
<protein>
    <recommendedName>
        <fullName evidence="8">Flavin-containing monooxygenase</fullName>
    </recommendedName>
</protein>
<dbReference type="AlphaFoldDB" id="A0AAD5SVB7"/>
<keyword evidence="3" id="KW-0274">FAD</keyword>
<evidence type="ECO:0000313" key="7">
    <source>
        <dbReference type="Proteomes" id="UP001211907"/>
    </source>
</evidence>
<comment type="similarity">
    <text evidence="1">Belongs to the FMO family.</text>
</comment>
<dbReference type="Pfam" id="PF00743">
    <property type="entry name" value="FMO-like"/>
    <property type="match status" value="2"/>
</dbReference>
<keyword evidence="5" id="KW-0560">Oxidoreductase</keyword>
<comment type="caution">
    <text evidence="6">The sequence shown here is derived from an EMBL/GenBank/DDBJ whole genome shotgun (WGS) entry which is preliminary data.</text>
</comment>
<evidence type="ECO:0000256" key="3">
    <source>
        <dbReference type="ARBA" id="ARBA00022827"/>
    </source>
</evidence>
<dbReference type="PANTHER" id="PTHR23023">
    <property type="entry name" value="DIMETHYLANILINE MONOOXYGENASE"/>
    <property type="match status" value="1"/>
</dbReference>
<keyword evidence="7" id="KW-1185">Reference proteome</keyword>
<dbReference type="GO" id="GO:0050661">
    <property type="term" value="F:NADP binding"/>
    <property type="evidence" value="ECO:0007669"/>
    <property type="project" value="InterPro"/>
</dbReference>
<name>A0AAD5SVB7_9FUNG</name>
<gene>
    <name evidence="6" type="ORF">HK100_002774</name>
</gene>
<evidence type="ECO:0000256" key="2">
    <source>
        <dbReference type="ARBA" id="ARBA00022630"/>
    </source>
</evidence>
<dbReference type="InterPro" id="IPR036188">
    <property type="entry name" value="FAD/NAD-bd_sf"/>
</dbReference>
<dbReference type="Proteomes" id="UP001211907">
    <property type="component" value="Unassembled WGS sequence"/>
</dbReference>
<dbReference type="EMBL" id="JADGJH010001657">
    <property type="protein sequence ID" value="KAJ3111191.1"/>
    <property type="molecule type" value="Genomic_DNA"/>
</dbReference>
<dbReference type="PIRSF" id="PIRSF000332">
    <property type="entry name" value="FMO"/>
    <property type="match status" value="1"/>
</dbReference>
<dbReference type="InterPro" id="IPR000960">
    <property type="entry name" value="Flavin_mOase"/>
</dbReference>
<dbReference type="Gene3D" id="3.50.50.60">
    <property type="entry name" value="FAD/NAD(P)-binding domain"/>
    <property type="match status" value="2"/>
</dbReference>
<evidence type="ECO:0000256" key="5">
    <source>
        <dbReference type="ARBA" id="ARBA00023002"/>
    </source>
</evidence>
<evidence type="ECO:0008006" key="8">
    <source>
        <dbReference type="Google" id="ProtNLM"/>
    </source>
</evidence>